<feature type="signal peptide" evidence="2">
    <location>
        <begin position="1"/>
        <end position="18"/>
    </location>
</feature>
<keyword evidence="1" id="KW-1133">Transmembrane helix</keyword>
<feature type="chain" id="PRO_5022899603" evidence="2">
    <location>
        <begin position="19"/>
        <end position="291"/>
    </location>
</feature>
<dbReference type="Proteomes" id="UP000307440">
    <property type="component" value="Unassembled WGS sequence"/>
</dbReference>
<dbReference type="EMBL" id="ML210577">
    <property type="protein sequence ID" value="TFK17052.1"/>
    <property type="molecule type" value="Genomic_DNA"/>
</dbReference>
<keyword evidence="1" id="KW-0472">Membrane</keyword>
<keyword evidence="2" id="KW-0732">Signal</keyword>
<keyword evidence="4" id="KW-1185">Reference proteome</keyword>
<dbReference type="AlphaFoldDB" id="A0A5C3KB35"/>
<feature type="transmembrane region" description="Helical" evidence="1">
    <location>
        <begin position="200"/>
        <end position="224"/>
    </location>
</feature>
<sequence length="291" mass="31556">MKLSLIAAVAASAAFVSASPLRVIVVSTNVQPAERGPIANVRYGFAVPSAPGPLQTVESTPAPVAQVQPHRMPCGSRFRQKAIEISNSFRKAFGFPLIEMSEVHTVSPTDAGLVQIMPFKGAPTFDGPSPIANGRGWNRIPERIHVNTGSVEHYGPPGDRGHHRRPHNHFHPHHMHGRSRDFLGRVQFAIMSLGPWEGRAVAFVLGCGIGVLIRMLYVLALVAYRSIRGTSSEYEYTEVIVFDEEAEPAQARTPASAPPAYVYPVDEKIDYDAKAVTVTAAEPTTTDTTSN</sequence>
<protein>
    <submittedName>
        <fullName evidence="3">Uncharacterized protein</fullName>
    </submittedName>
</protein>
<organism evidence="3 4">
    <name type="scientific">Coprinopsis marcescibilis</name>
    <name type="common">Agaric fungus</name>
    <name type="synonym">Psathyrella marcescibilis</name>
    <dbReference type="NCBI Taxonomy" id="230819"/>
    <lineage>
        <taxon>Eukaryota</taxon>
        <taxon>Fungi</taxon>
        <taxon>Dikarya</taxon>
        <taxon>Basidiomycota</taxon>
        <taxon>Agaricomycotina</taxon>
        <taxon>Agaricomycetes</taxon>
        <taxon>Agaricomycetidae</taxon>
        <taxon>Agaricales</taxon>
        <taxon>Agaricineae</taxon>
        <taxon>Psathyrellaceae</taxon>
        <taxon>Coprinopsis</taxon>
    </lineage>
</organism>
<dbReference type="OrthoDB" id="3233375at2759"/>
<name>A0A5C3KB35_COPMA</name>
<gene>
    <name evidence="3" type="ORF">FA15DRAFT_629074</name>
</gene>
<evidence type="ECO:0000256" key="1">
    <source>
        <dbReference type="SAM" id="Phobius"/>
    </source>
</evidence>
<proteinExistence type="predicted"/>
<keyword evidence="1" id="KW-0812">Transmembrane</keyword>
<evidence type="ECO:0000313" key="3">
    <source>
        <dbReference type="EMBL" id="TFK17052.1"/>
    </source>
</evidence>
<evidence type="ECO:0000256" key="2">
    <source>
        <dbReference type="SAM" id="SignalP"/>
    </source>
</evidence>
<evidence type="ECO:0000313" key="4">
    <source>
        <dbReference type="Proteomes" id="UP000307440"/>
    </source>
</evidence>
<accession>A0A5C3KB35</accession>
<reference evidence="3 4" key="1">
    <citation type="journal article" date="2019" name="Nat. Ecol. Evol.">
        <title>Megaphylogeny resolves global patterns of mushroom evolution.</title>
        <authorList>
            <person name="Varga T."/>
            <person name="Krizsan K."/>
            <person name="Foldi C."/>
            <person name="Dima B."/>
            <person name="Sanchez-Garcia M."/>
            <person name="Sanchez-Ramirez S."/>
            <person name="Szollosi G.J."/>
            <person name="Szarkandi J.G."/>
            <person name="Papp V."/>
            <person name="Albert L."/>
            <person name="Andreopoulos W."/>
            <person name="Angelini C."/>
            <person name="Antonin V."/>
            <person name="Barry K.W."/>
            <person name="Bougher N.L."/>
            <person name="Buchanan P."/>
            <person name="Buyck B."/>
            <person name="Bense V."/>
            <person name="Catcheside P."/>
            <person name="Chovatia M."/>
            <person name="Cooper J."/>
            <person name="Damon W."/>
            <person name="Desjardin D."/>
            <person name="Finy P."/>
            <person name="Geml J."/>
            <person name="Haridas S."/>
            <person name="Hughes K."/>
            <person name="Justo A."/>
            <person name="Karasinski D."/>
            <person name="Kautmanova I."/>
            <person name="Kiss B."/>
            <person name="Kocsube S."/>
            <person name="Kotiranta H."/>
            <person name="LaButti K.M."/>
            <person name="Lechner B.E."/>
            <person name="Liimatainen K."/>
            <person name="Lipzen A."/>
            <person name="Lukacs Z."/>
            <person name="Mihaltcheva S."/>
            <person name="Morgado L.N."/>
            <person name="Niskanen T."/>
            <person name="Noordeloos M.E."/>
            <person name="Ohm R.A."/>
            <person name="Ortiz-Santana B."/>
            <person name="Ovrebo C."/>
            <person name="Racz N."/>
            <person name="Riley R."/>
            <person name="Savchenko A."/>
            <person name="Shiryaev A."/>
            <person name="Soop K."/>
            <person name="Spirin V."/>
            <person name="Szebenyi C."/>
            <person name="Tomsovsky M."/>
            <person name="Tulloss R.E."/>
            <person name="Uehling J."/>
            <person name="Grigoriev I.V."/>
            <person name="Vagvolgyi C."/>
            <person name="Papp T."/>
            <person name="Martin F.M."/>
            <person name="Miettinen O."/>
            <person name="Hibbett D.S."/>
            <person name="Nagy L.G."/>
        </authorList>
    </citation>
    <scope>NUCLEOTIDE SEQUENCE [LARGE SCALE GENOMIC DNA]</scope>
    <source>
        <strain evidence="3 4">CBS 121175</strain>
    </source>
</reference>